<dbReference type="Gene3D" id="3.30.70.100">
    <property type="match status" value="1"/>
</dbReference>
<proteinExistence type="predicted"/>
<protein>
    <submittedName>
        <fullName evidence="3">Uncharacterized protein (DUF1330 family)</fullName>
    </submittedName>
</protein>
<evidence type="ECO:0000313" key="4">
    <source>
        <dbReference type="Proteomes" id="UP000275727"/>
    </source>
</evidence>
<reference evidence="3 5" key="2">
    <citation type="submission" date="2018-10" db="EMBL/GenBank/DDBJ databases">
        <title>Genomic Encyclopedia of Type Strains, Phase IV (KMG-IV): sequencing the most valuable type-strain genomes for metagenomic binning, comparative biology and taxonomic classification.</title>
        <authorList>
            <person name="Goeker M."/>
        </authorList>
    </citation>
    <scope>NUCLEOTIDE SEQUENCE [LARGE SCALE GENOMIC DNA]</scope>
    <source>
        <strain evidence="3 5">DSM 19791</strain>
    </source>
</reference>
<dbReference type="AlphaFoldDB" id="A0AAD1FZ87"/>
<dbReference type="Proteomes" id="UP000276029">
    <property type="component" value="Unassembled WGS sequence"/>
</dbReference>
<dbReference type="Pfam" id="PF07045">
    <property type="entry name" value="DUF1330"/>
    <property type="match status" value="1"/>
</dbReference>
<feature type="domain" description="DUF1330" evidence="1">
    <location>
        <begin position="8"/>
        <end position="93"/>
    </location>
</feature>
<reference evidence="2 4" key="1">
    <citation type="submission" date="2018-06" db="EMBL/GenBank/DDBJ databases">
        <title>Complete Genome Sequence of the Microcystin-Degrading Bacterium Sphingosinicella microcystinivorans Strain B-9.</title>
        <authorList>
            <person name="Jin H."/>
            <person name="Nishizawa T."/>
            <person name="Guo Y."/>
            <person name="Nishizawa A."/>
            <person name="Park H."/>
            <person name="Kato H."/>
            <person name="Tsuji K."/>
            <person name="Harada K."/>
        </authorList>
    </citation>
    <scope>NUCLEOTIDE SEQUENCE [LARGE SCALE GENOMIC DNA]</scope>
    <source>
        <strain evidence="2 4">B9</strain>
    </source>
</reference>
<evidence type="ECO:0000313" key="2">
    <source>
        <dbReference type="EMBL" id="BBE32503.1"/>
    </source>
</evidence>
<dbReference type="InterPro" id="IPR011008">
    <property type="entry name" value="Dimeric_a/b-barrel"/>
</dbReference>
<name>A0AAD1FZ87_SPHMI</name>
<evidence type="ECO:0000313" key="3">
    <source>
        <dbReference type="EMBL" id="RKS88747.1"/>
    </source>
</evidence>
<sequence>MNDTPVTLIAAFTIHDTETYALYAKGFFPLLKKHGGSFITFDDAAVTLEGTHPGARLVMFRFPSETAARRWYNDPEYQKLSEHRRASTDANFLTMVHETLPQP</sequence>
<dbReference type="EMBL" id="AP018711">
    <property type="protein sequence ID" value="BBE32503.1"/>
    <property type="molecule type" value="Genomic_DNA"/>
</dbReference>
<dbReference type="PANTHER" id="PTHR41521:SF4">
    <property type="entry name" value="BLR0684 PROTEIN"/>
    <property type="match status" value="1"/>
</dbReference>
<dbReference type="InterPro" id="IPR010753">
    <property type="entry name" value="DUF1330"/>
</dbReference>
<keyword evidence="5" id="KW-1185">Reference proteome</keyword>
<evidence type="ECO:0000259" key="1">
    <source>
        <dbReference type="Pfam" id="PF07045"/>
    </source>
</evidence>
<dbReference type="SUPFAM" id="SSF54909">
    <property type="entry name" value="Dimeric alpha+beta barrel"/>
    <property type="match status" value="1"/>
</dbReference>
<gene>
    <name evidence="3" type="ORF">DFR51_1957</name>
    <name evidence="2" type="ORF">SmB9_01610</name>
</gene>
<dbReference type="PANTHER" id="PTHR41521">
    <property type="match status" value="1"/>
</dbReference>
<evidence type="ECO:0000313" key="5">
    <source>
        <dbReference type="Proteomes" id="UP000276029"/>
    </source>
</evidence>
<dbReference type="Proteomes" id="UP000275727">
    <property type="component" value="Chromosome"/>
</dbReference>
<dbReference type="EMBL" id="RBWX01000008">
    <property type="protein sequence ID" value="RKS88747.1"/>
    <property type="molecule type" value="Genomic_DNA"/>
</dbReference>
<dbReference type="RefSeq" id="WP_121051517.1">
    <property type="nucleotide sequence ID" value="NZ_AP018711.1"/>
</dbReference>
<organism evidence="2 4">
    <name type="scientific">Sphingosinicella microcystinivorans</name>
    <dbReference type="NCBI Taxonomy" id="335406"/>
    <lineage>
        <taxon>Bacteria</taxon>
        <taxon>Pseudomonadati</taxon>
        <taxon>Pseudomonadota</taxon>
        <taxon>Alphaproteobacteria</taxon>
        <taxon>Sphingomonadales</taxon>
        <taxon>Sphingosinicellaceae</taxon>
        <taxon>Sphingosinicella</taxon>
    </lineage>
</organism>
<dbReference type="KEGG" id="smic:SmB9_01610"/>
<accession>A0AAD1FZ87</accession>